<evidence type="ECO:0000313" key="2">
    <source>
        <dbReference type="EMBL" id="ETI30251.1"/>
    </source>
</evidence>
<organism evidence="2 3">
    <name type="scientific">Phytophthora nicotianae P1569</name>
    <dbReference type="NCBI Taxonomy" id="1317065"/>
    <lineage>
        <taxon>Eukaryota</taxon>
        <taxon>Sar</taxon>
        <taxon>Stramenopiles</taxon>
        <taxon>Oomycota</taxon>
        <taxon>Peronosporomycetes</taxon>
        <taxon>Peronosporales</taxon>
        <taxon>Peronosporaceae</taxon>
        <taxon>Phytophthora</taxon>
    </lineage>
</organism>
<dbReference type="AlphaFoldDB" id="V9DUD0"/>
<dbReference type="HOGENOM" id="CLU_017559_0_0_1"/>
<dbReference type="EMBL" id="ANIZ01004274">
    <property type="protein sequence ID" value="ETI30251.1"/>
    <property type="molecule type" value="Genomic_DNA"/>
</dbReference>
<gene>
    <name evidence="2" type="ORF">F443_22628</name>
</gene>
<reference evidence="2 3" key="1">
    <citation type="submission" date="2013-11" db="EMBL/GenBank/DDBJ databases">
        <title>The Genome Sequence of Phytophthora parasitica P1569.</title>
        <authorList>
            <consortium name="The Broad Institute Genomics Platform"/>
            <person name="Russ C."/>
            <person name="Tyler B."/>
            <person name="Panabieres F."/>
            <person name="Shan W."/>
            <person name="Tripathy S."/>
            <person name="Grunwald N."/>
            <person name="Machado M."/>
            <person name="Johnson C.S."/>
            <person name="Arredondo F."/>
            <person name="Hong C."/>
            <person name="Coffey M."/>
            <person name="Young S.K."/>
            <person name="Zeng Q."/>
            <person name="Gargeya S."/>
            <person name="Fitzgerald M."/>
            <person name="Abouelleil A."/>
            <person name="Alvarado L."/>
            <person name="Chapman S.B."/>
            <person name="Gainer-Dewar J."/>
            <person name="Goldberg J."/>
            <person name="Griggs A."/>
            <person name="Gujja S."/>
            <person name="Hansen M."/>
            <person name="Howarth C."/>
            <person name="Imamovic A."/>
            <person name="Ireland A."/>
            <person name="Larimer J."/>
            <person name="McCowan C."/>
            <person name="Murphy C."/>
            <person name="Pearson M."/>
            <person name="Poon T.W."/>
            <person name="Priest M."/>
            <person name="Roberts A."/>
            <person name="Saif S."/>
            <person name="Shea T."/>
            <person name="Sykes S."/>
            <person name="Wortman J."/>
            <person name="Nusbaum C."/>
            <person name="Birren B."/>
        </authorList>
    </citation>
    <scope>NUCLEOTIDE SEQUENCE [LARGE SCALE GENOMIC DNA]</scope>
    <source>
        <strain evidence="2 3">P1569</strain>
    </source>
</reference>
<feature type="non-terminal residue" evidence="2">
    <location>
        <position position="1"/>
    </location>
</feature>
<name>V9DUD0_PHYNI</name>
<evidence type="ECO:0008006" key="4">
    <source>
        <dbReference type="Google" id="ProtNLM"/>
    </source>
</evidence>
<protein>
    <recommendedName>
        <fullName evidence="4">Reverse transcriptase zinc-binding domain-containing protein</fullName>
    </recommendedName>
</protein>
<dbReference type="OrthoDB" id="104905at2759"/>
<keyword evidence="3" id="KW-1185">Reference proteome</keyword>
<accession>V9DUD0</accession>
<feature type="region of interest" description="Disordered" evidence="1">
    <location>
        <begin position="237"/>
        <end position="263"/>
    </location>
</feature>
<comment type="caution">
    <text evidence="2">The sequence shown here is derived from an EMBL/GenBank/DDBJ whole genome shotgun (WGS) entry which is preliminary data.</text>
</comment>
<proteinExistence type="predicted"/>
<dbReference type="eggNOG" id="ENOG502S5EC">
    <property type="taxonomic scope" value="Eukaryota"/>
</dbReference>
<dbReference type="PANTHER" id="PTHR35450">
    <property type="entry name" value="REVERSE TRANSCRIPTASE DOMAIN-CONTAINING PROTEIN"/>
    <property type="match status" value="1"/>
</dbReference>
<evidence type="ECO:0000313" key="3">
    <source>
        <dbReference type="Proteomes" id="UP000018721"/>
    </source>
</evidence>
<dbReference type="PANTHER" id="PTHR35450:SF2">
    <property type="entry name" value="REVERSE TRANSCRIPTASE DOMAIN-CONTAINING PROTEIN"/>
    <property type="match status" value="1"/>
</dbReference>
<evidence type="ECO:0000256" key="1">
    <source>
        <dbReference type="SAM" id="MobiDB-lite"/>
    </source>
</evidence>
<dbReference type="Proteomes" id="UP000018721">
    <property type="component" value="Unassembled WGS sequence"/>
</dbReference>
<sequence length="544" mass="60215">AEGVRTPPPGLRLHGESIPSLGLSECYRYLGVGDGFDHAAVDFQLDPKLQELRGEAATLLQSGLRPTQIVKAIKVHIYSKLEYAFRHVKVTRPALDRWDAWMRRQLRHLLRLPQTASTAFFYAPTSHGGLGLLPLADQLAAIQVGHAWQMLHSPDTTVTAIAREQVVQVARRRYRLDEDYWRERQDELIVAFLQGSLASSPAATRRNQTHDVTSLWSEVQRHVKRLSLTFGIAPDVAPTDATEADDDAPDPPTTPTLTTSTHPEPLERKNVMAQLKLHVKRRYAASWKLQEDQGRTVAAHGGAGSAFLTRSGGLTDRAYRFAVAARLNQLPTRAVLKRRKQGNVTRCRQQGCPQQTETMAHVLNHCTAGNDSIRARHDRVLDSIAAEVRKAKRRGDVELRVNQSVAQAPQSTQRPDLQLVDHDRKRVVLADLVVAFGADAAGRKSTGLDAAHAAKLVKYTPLMRALQQRGWSTTLTAIAYGSLGSVRRSNYATYTETLGLSKRAAKRLDRTCSLTCIRASAGIWYAHAASTNGARRARPPPQTE</sequence>